<dbReference type="InterPro" id="IPR021454">
    <property type="entry name" value="DUF3105"/>
</dbReference>
<name>A0A382CTM6_9ZZZZ</name>
<feature type="non-terminal residue" evidence="1">
    <location>
        <position position="359"/>
    </location>
</feature>
<proteinExistence type="predicted"/>
<accession>A0A382CTM6</accession>
<evidence type="ECO:0000313" key="1">
    <source>
        <dbReference type="EMBL" id="SVB29496.1"/>
    </source>
</evidence>
<dbReference type="Pfam" id="PF11303">
    <property type="entry name" value="DUF3105"/>
    <property type="match status" value="1"/>
</dbReference>
<evidence type="ECO:0008006" key="2">
    <source>
        <dbReference type="Google" id="ProtNLM"/>
    </source>
</evidence>
<sequence length="359" mass="38541">VSRADIFGEITDVAEVDDMEDVEYFGALLHGSFDEAALIAKLESKTGTNLVQRAYKGSNVYSPEDDEDDFELSVLDSSIFVVGTGGAVNDIIDLKAGDADPASGALIDTFNDLDDGLFGFAVKVPQGIADEVDLDSVPGFGGLPISLDFISALEIVGLGGELNGGSLDLVVTMDFADEDSAESLGNFIGGIVTLASGFLTDPNTAGLLEGLRVDREGSLLTLEIGIPLADIPELFGDLITPTITETSGDRPPETPEKRVLQGVIGEAMPVLVNINHVPEGQRVEYQDAPPSSGQHWPTPARCGFYRESLPDERVVHNMEHGNVVVSYNFTNPAQTTELWEVLDDLFMFEEWGVARPYDR</sequence>
<dbReference type="EMBL" id="UINC01036077">
    <property type="protein sequence ID" value="SVB29496.1"/>
    <property type="molecule type" value="Genomic_DNA"/>
</dbReference>
<reference evidence="1" key="1">
    <citation type="submission" date="2018-05" db="EMBL/GenBank/DDBJ databases">
        <authorList>
            <person name="Lanie J.A."/>
            <person name="Ng W.-L."/>
            <person name="Kazmierczak K.M."/>
            <person name="Andrzejewski T.M."/>
            <person name="Davidsen T.M."/>
            <person name="Wayne K.J."/>
            <person name="Tettelin H."/>
            <person name="Glass J.I."/>
            <person name="Rusch D."/>
            <person name="Podicherti R."/>
            <person name="Tsui H.-C.T."/>
            <person name="Winkler M.E."/>
        </authorList>
    </citation>
    <scope>NUCLEOTIDE SEQUENCE</scope>
</reference>
<protein>
    <recommendedName>
        <fullName evidence="2">DUF3105 domain-containing protein</fullName>
    </recommendedName>
</protein>
<feature type="non-terminal residue" evidence="1">
    <location>
        <position position="1"/>
    </location>
</feature>
<gene>
    <name evidence="1" type="ORF">METZ01_LOCUS182350</name>
</gene>
<organism evidence="1">
    <name type="scientific">marine metagenome</name>
    <dbReference type="NCBI Taxonomy" id="408172"/>
    <lineage>
        <taxon>unclassified sequences</taxon>
        <taxon>metagenomes</taxon>
        <taxon>ecological metagenomes</taxon>
    </lineage>
</organism>
<dbReference type="AlphaFoldDB" id="A0A382CTM6"/>